<dbReference type="InterPro" id="IPR006667">
    <property type="entry name" value="SLC41_membr_dom"/>
</dbReference>
<feature type="transmembrane region" description="Helical" evidence="9">
    <location>
        <begin position="290"/>
        <end position="308"/>
    </location>
</feature>
<keyword evidence="9" id="KW-1003">Cell membrane</keyword>
<proteinExistence type="inferred from homology"/>
<evidence type="ECO:0000256" key="2">
    <source>
        <dbReference type="ARBA" id="ARBA00009749"/>
    </source>
</evidence>
<evidence type="ECO:0000256" key="7">
    <source>
        <dbReference type="ARBA" id="ARBA00023136"/>
    </source>
</evidence>
<feature type="transmembrane region" description="Helical" evidence="9">
    <location>
        <begin position="320"/>
        <end position="343"/>
    </location>
</feature>
<sequence>MKRESNKVLTTSVAKLLRRNATAQLQKIISRTHPADLAYTFSSLTPEQRQSFFRVIEHTDRERAAEVLSELEPGILVRFLEEVEDRKLVDILEVMPPDDTADTLDLVRDEERRDKIVAMMRTESQAETESLLAFDPESAGGLMSTDYFALEQNTTAQEALEQLQKEAGEAEVVFYLYVVSEHDTLVGVASLRELVRAERNRPLKEFMIPDVIRVRVDTDQEEVARLIARYNLVALPVVDDNNRLVGIVTVDDIIDVIRSEATEDMLLMAGAGQEDVSRYNSVLFSFRTRWPWLFPSFLGGILAMLVVFDYSHALREMIPLAAFIPVMIGMAGNIGTQSSAIVTRGLSLGKYDFVELGRVVLKELVVGTLLGVSYGVLVAAIAGTLFWQQDTYDSASPLIFAGTIAASLLAAMSVAATLGSVVPILFKKMNLDPATASGPLVITAIDVLGVWIFLAIAVLMLGL</sequence>
<keyword evidence="8" id="KW-0129">CBS domain</keyword>
<dbReference type="InterPro" id="IPR046342">
    <property type="entry name" value="CBS_dom_sf"/>
</dbReference>
<dbReference type="RefSeq" id="WP_141196461.1">
    <property type="nucleotide sequence ID" value="NZ_CP041186.1"/>
</dbReference>
<evidence type="ECO:0000256" key="9">
    <source>
        <dbReference type="RuleBase" id="RU362011"/>
    </source>
</evidence>
<dbReference type="Gene3D" id="1.25.60.10">
    <property type="entry name" value="MgtE N-terminal domain-like"/>
    <property type="match status" value="1"/>
</dbReference>
<dbReference type="Gene3D" id="1.10.357.20">
    <property type="entry name" value="SLC41 divalent cation transporters, integral membrane domain"/>
    <property type="match status" value="1"/>
</dbReference>
<keyword evidence="9" id="KW-0479">Metal-binding</keyword>
<accession>A0A4Y6PQC0</accession>
<name>A0A4Y6PQC0_PERCE</name>
<keyword evidence="12" id="KW-1185">Reference proteome</keyword>
<evidence type="ECO:0000256" key="6">
    <source>
        <dbReference type="ARBA" id="ARBA00022989"/>
    </source>
</evidence>
<dbReference type="InterPro" id="IPR038076">
    <property type="entry name" value="MgtE_N_sf"/>
</dbReference>
<protein>
    <recommendedName>
        <fullName evidence="9">Magnesium transporter MgtE</fullName>
    </recommendedName>
</protein>
<gene>
    <name evidence="11" type="primary">mgtE</name>
    <name evidence="11" type="ORF">FIV42_04185</name>
</gene>
<dbReference type="CDD" id="cd04606">
    <property type="entry name" value="CBS_pair_Mg_transporter"/>
    <property type="match status" value="1"/>
</dbReference>
<dbReference type="SMART" id="SM00924">
    <property type="entry name" value="MgtE_N"/>
    <property type="match status" value="1"/>
</dbReference>
<dbReference type="Proteomes" id="UP000315995">
    <property type="component" value="Chromosome"/>
</dbReference>
<dbReference type="Pfam" id="PF03448">
    <property type="entry name" value="MgtE_N"/>
    <property type="match status" value="1"/>
</dbReference>
<accession>A0A5B8Y588</accession>
<dbReference type="SUPFAM" id="SSF158791">
    <property type="entry name" value="MgtE N-terminal domain-like"/>
    <property type="match status" value="1"/>
</dbReference>
<evidence type="ECO:0000313" key="11">
    <source>
        <dbReference type="EMBL" id="QDG49965.1"/>
    </source>
</evidence>
<reference evidence="11 12" key="1">
    <citation type="submission" date="2019-06" db="EMBL/GenBank/DDBJ databases">
        <title>Persicimonas caeni gen. nov., sp. nov., a predatory bacterium isolated from solar saltern.</title>
        <authorList>
            <person name="Wang S."/>
        </authorList>
    </citation>
    <scope>NUCLEOTIDE SEQUENCE [LARGE SCALE GENOMIC DNA]</scope>
    <source>
        <strain evidence="11 12">YN101</strain>
    </source>
</reference>
<dbReference type="NCBIfam" id="TIGR00400">
    <property type="entry name" value="mgtE"/>
    <property type="match status" value="1"/>
</dbReference>
<feature type="transmembrane region" description="Helical" evidence="9">
    <location>
        <begin position="399"/>
        <end position="426"/>
    </location>
</feature>
<dbReference type="InterPro" id="IPR006668">
    <property type="entry name" value="Mg_transptr_MgtE_intracell_dom"/>
</dbReference>
<keyword evidence="4 9" id="KW-0812">Transmembrane</keyword>
<comment type="subcellular location">
    <subcellularLocation>
        <location evidence="9">Cell membrane</location>
        <topology evidence="9">Multi-pass membrane protein</topology>
    </subcellularLocation>
    <subcellularLocation>
        <location evidence="1">Membrane</location>
        <topology evidence="1">Multi-pass membrane protein</topology>
    </subcellularLocation>
</comment>
<dbReference type="GO" id="GO:0005886">
    <property type="term" value="C:plasma membrane"/>
    <property type="evidence" value="ECO:0007669"/>
    <property type="project" value="UniProtKB-SubCell"/>
</dbReference>
<comment type="function">
    <text evidence="9">Acts as a magnesium transporter.</text>
</comment>
<dbReference type="Pfam" id="PF00571">
    <property type="entry name" value="CBS"/>
    <property type="match status" value="2"/>
</dbReference>
<keyword evidence="6 9" id="KW-1133">Transmembrane helix</keyword>
<evidence type="ECO:0000256" key="8">
    <source>
        <dbReference type="PROSITE-ProRule" id="PRU00703"/>
    </source>
</evidence>
<feature type="transmembrane region" description="Helical" evidence="9">
    <location>
        <begin position="364"/>
        <end position="387"/>
    </location>
</feature>
<evidence type="ECO:0000259" key="10">
    <source>
        <dbReference type="PROSITE" id="PS51371"/>
    </source>
</evidence>
<dbReference type="GO" id="GO:0046872">
    <property type="term" value="F:metal ion binding"/>
    <property type="evidence" value="ECO:0007669"/>
    <property type="project" value="UniProtKB-KW"/>
</dbReference>
<dbReference type="SUPFAM" id="SSF161093">
    <property type="entry name" value="MgtE membrane domain-like"/>
    <property type="match status" value="1"/>
</dbReference>
<dbReference type="PROSITE" id="PS51371">
    <property type="entry name" value="CBS"/>
    <property type="match status" value="2"/>
</dbReference>
<dbReference type="EMBL" id="CP041186">
    <property type="protein sequence ID" value="QDG49965.1"/>
    <property type="molecule type" value="Genomic_DNA"/>
</dbReference>
<dbReference type="InterPro" id="IPR036739">
    <property type="entry name" value="SLC41_membr_dom_sf"/>
</dbReference>
<keyword evidence="3 9" id="KW-0813">Transport</keyword>
<dbReference type="InterPro" id="IPR000644">
    <property type="entry name" value="CBS_dom"/>
</dbReference>
<feature type="domain" description="CBS" evidence="10">
    <location>
        <begin position="143"/>
        <end position="205"/>
    </location>
</feature>
<dbReference type="GO" id="GO:0015095">
    <property type="term" value="F:magnesium ion transmembrane transporter activity"/>
    <property type="evidence" value="ECO:0007669"/>
    <property type="project" value="UniProtKB-UniRule"/>
</dbReference>
<dbReference type="SMART" id="SM00116">
    <property type="entry name" value="CBS"/>
    <property type="match status" value="2"/>
</dbReference>
<feature type="domain" description="CBS" evidence="10">
    <location>
        <begin position="207"/>
        <end position="263"/>
    </location>
</feature>
<evidence type="ECO:0000256" key="5">
    <source>
        <dbReference type="ARBA" id="ARBA00022842"/>
    </source>
</evidence>
<comment type="similarity">
    <text evidence="2 9">Belongs to the SLC41A transporter family.</text>
</comment>
<dbReference type="OrthoDB" id="9790355at2"/>
<evidence type="ECO:0000256" key="3">
    <source>
        <dbReference type="ARBA" id="ARBA00022448"/>
    </source>
</evidence>
<evidence type="ECO:0000256" key="1">
    <source>
        <dbReference type="ARBA" id="ARBA00004141"/>
    </source>
</evidence>
<dbReference type="PANTHER" id="PTHR43773">
    <property type="entry name" value="MAGNESIUM TRANSPORTER MGTE"/>
    <property type="match status" value="1"/>
</dbReference>
<evidence type="ECO:0000256" key="4">
    <source>
        <dbReference type="ARBA" id="ARBA00022692"/>
    </source>
</evidence>
<keyword evidence="5 9" id="KW-0460">Magnesium</keyword>
<dbReference type="Gene3D" id="3.10.580.10">
    <property type="entry name" value="CBS-domain"/>
    <property type="match status" value="1"/>
</dbReference>
<organism evidence="11 12">
    <name type="scientific">Persicimonas caeni</name>
    <dbReference type="NCBI Taxonomy" id="2292766"/>
    <lineage>
        <taxon>Bacteria</taxon>
        <taxon>Deltaproteobacteria</taxon>
        <taxon>Bradymonadales</taxon>
        <taxon>Bradymonadaceae</taxon>
        <taxon>Persicimonas</taxon>
    </lineage>
</organism>
<dbReference type="AlphaFoldDB" id="A0A4Y6PQC0"/>
<comment type="subunit">
    <text evidence="9">Homodimer.</text>
</comment>
<dbReference type="PANTHER" id="PTHR43773:SF1">
    <property type="entry name" value="MAGNESIUM TRANSPORTER MGTE"/>
    <property type="match status" value="1"/>
</dbReference>
<dbReference type="InterPro" id="IPR006669">
    <property type="entry name" value="MgtE_transporter"/>
</dbReference>
<keyword evidence="7 9" id="KW-0472">Membrane</keyword>
<feature type="transmembrane region" description="Helical" evidence="9">
    <location>
        <begin position="438"/>
        <end position="461"/>
    </location>
</feature>
<dbReference type="SUPFAM" id="SSF54631">
    <property type="entry name" value="CBS-domain pair"/>
    <property type="match status" value="1"/>
</dbReference>
<dbReference type="Pfam" id="PF01769">
    <property type="entry name" value="MgtE"/>
    <property type="match status" value="1"/>
</dbReference>
<evidence type="ECO:0000313" key="12">
    <source>
        <dbReference type="Proteomes" id="UP000315995"/>
    </source>
</evidence>